<dbReference type="Ensembl" id="ENSNPET00000013559.1">
    <property type="protein sequence ID" value="ENSNPEP00000013230.1"/>
    <property type="gene ID" value="ENSNPEG00000009885.1"/>
</dbReference>
<evidence type="ECO:0000256" key="8">
    <source>
        <dbReference type="ARBA" id="ARBA00023163"/>
    </source>
</evidence>
<dbReference type="PROSITE" id="PS50089">
    <property type="entry name" value="ZF_RING_2"/>
    <property type="match status" value="1"/>
</dbReference>
<dbReference type="EC" id="2.3.2.27" evidence="2"/>
<sequence>PASKAGPQQLKTPEHSSFSPGASMSQVPGAMEPSTYGEEMCPICLDTARPPACPPACLHQFCLGCIQQWAATKAERPLCRRPFDTTLCQVPGEDTVEEHHVEGRQQGSGAPSLEEGGQRGCC</sequence>
<proteinExistence type="predicted"/>
<evidence type="ECO:0000256" key="1">
    <source>
        <dbReference type="ARBA" id="ARBA00000900"/>
    </source>
</evidence>
<dbReference type="PANTHER" id="PTHR46077">
    <property type="entry name" value="E3 UBIQUITIN-PROTEIN LIGASE TOPORS"/>
    <property type="match status" value="1"/>
</dbReference>
<dbReference type="Gene3D" id="3.30.40.10">
    <property type="entry name" value="Zinc/RING finger domain, C3HC4 (zinc finger)"/>
    <property type="match status" value="1"/>
</dbReference>
<keyword evidence="6" id="KW-0862">Zinc</keyword>
<evidence type="ECO:0000256" key="6">
    <source>
        <dbReference type="ARBA" id="ARBA00022833"/>
    </source>
</evidence>
<dbReference type="SMART" id="SM00184">
    <property type="entry name" value="RING"/>
    <property type="match status" value="1"/>
</dbReference>
<evidence type="ECO:0000313" key="12">
    <source>
        <dbReference type="Ensembl" id="ENSNPEP00000013230.1"/>
    </source>
</evidence>
<evidence type="ECO:0000259" key="11">
    <source>
        <dbReference type="PROSITE" id="PS50089"/>
    </source>
</evidence>
<dbReference type="SUPFAM" id="SSF57850">
    <property type="entry name" value="RING/U-box"/>
    <property type="match status" value="1"/>
</dbReference>
<dbReference type="AlphaFoldDB" id="A0A8C6ZJ69"/>
<evidence type="ECO:0000256" key="7">
    <source>
        <dbReference type="ARBA" id="ARBA00023015"/>
    </source>
</evidence>
<dbReference type="InterPro" id="IPR001841">
    <property type="entry name" value="Znf_RING"/>
</dbReference>
<dbReference type="InterPro" id="IPR017907">
    <property type="entry name" value="Znf_RING_CS"/>
</dbReference>
<dbReference type="Pfam" id="PF00097">
    <property type="entry name" value="zf-C3HC4"/>
    <property type="match status" value="1"/>
</dbReference>
<organism evidence="12 13">
    <name type="scientific">Nothoprocta perdicaria</name>
    <name type="common">Chilean tinamou</name>
    <name type="synonym">Crypturus perdicarius</name>
    <dbReference type="NCBI Taxonomy" id="30464"/>
    <lineage>
        <taxon>Eukaryota</taxon>
        <taxon>Metazoa</taxon>
        <taxon>Chordata</taxon>
        <taxon>Craniata</taxon>
        <taxon>Vertebrata</taxon>
        <taxon>Euteleostomi</taxon>
        <taxon>Archelosauria</taxon>
        <taxon>Archosauria</taxon>
        <taxon>Dinosauria</taxon>
        <taxon>Saurischia</taxon>
        <taxon>Theropoda</taxon>
        <taxon>Coelurosauria</taxon>
        <taxon>Aves</taxon>
        <taxon>Palaeognathae</taxon>
        <taxon>Tinamiformes</taxon>
        <taxon>Tinamidae</taxon>
        <taxon>Nothoprocta</taxon>
    </lineage>
</organism>
<keyword evidence="8" id="KW-0804">Transcription</keyword>
<comment type="catalytic activity">
    <reaction evidence="1">
        <text>S-ubiquitinyl-[E2 ubiquitin-conjugating enzyme]-L-cysteine + [acceptor protein]-L-lysine = [E2 ubiquitin-conjugating enzyme]-L-cysteine + N(6)-ubiquitinyl-[acceptor protein]-L-lysine.</text>
        <dbReference type="EC" id="2.3.2.27"/>
    </reaction>
</comment>
<evidence type="ECO:0000313" key="13">
    <source>
        <dbReference type="Proteomes" id="UP000694420"/>
    </source>
</evidence>
<keyword evidence="4" id="KW-0479">Metal-binding</keyword>
<dbReference type="GO" id="GO:0000209">
    <property type="term" value="P:protein polyubiquitination"/>
    <property type="evidence" value="ECO:0007669"/>
    <property type="project" value="TreeGrafter"/>
</dbReference>
<evidence type="ECO:0000256" key="2">
    <source>
        <dbReference type="ARBA" id="ARBA00012483"/>
    </source>
</evidence>
<dbReference type="PROSITE" id="PS00518">
    <property type="entry name" value="ZF_RING_1"/>
    <property type="match status" value="1"/>
</dbReference>
<name>A0A8C6ZJ69_NOTPE</name>
<feature type="compositionally biased region" description="Polar residues" evidence="10">
    <location>
        <begin position="9"/>
        <end position="26"/>
    </location>
</feature>
<keyword evidence="7" id="KW-0805">Transcription regulation</keyword>
<dbReference type="GO" id="GO:0006513">
    <property type="term" value="P:protein monoubiquitination"/>
    <property type="evidence" value="ECO:0007669"/>
    <property type="project" value="TreeGrafter"/>
</dbReference>
<evidence type="ECO:0000256" key="10">
    <source>
        <dbReference type="SAM" id="MobiDB-lite"/>
    </source>
</evidence>
<evidence type="ECO:0000256" key="5">
    <source>
        <dbReference type="ARBA" id="ARBA00022771"/>
    </source>
</evidence>
<feature type="region of interest" description="Disordered" evidence="10">
    <location>
        <begin position="97"/>
        <end position="122"/>
    </location>
</feature>
<dbReference type="InterPro" id="IPR018957">
    <property type="entry name" value="Znf_C3HC4_RING-type"/>
</dbReference>
<evidence type="ECO:0000256" key="4">
    <source>
        <dbReference type="ARBA" id="ARBA00022723"/>
    </source>
</evidence>
<dbReference type="InterPro" id="IPR013083">
    <property type="entry name" value="Znf_RING/FYVE/PHD"/>
</dbReference>
<feature type="domain" description="RING-type" evidence="11">
    <location>
        <begin position="41"/>
        <end position="80"/>
    </location>
</feature>
<dbReference type="GO" id="GO:0061630">
    <property type="term" value="F:ubiquitin protein ligase activity"/>
    <property type="evidence" value="ECO:0007669"/>
    <property type="project" value="UniProtKB-EC"/>
</dbReference>
<dbReference type="GO" id="GO:0008270">
    <property type="term" value="F:zinc ion binding"/>
    <property type="evidence" value="ECO:0007669"/>
    <property type="project" value="UniProtKB-KW"/>
</dbReference>
<protein>
    <recommendedName>
        <fullName evidence="2">RING-type E3 ubiquitin transferase</fullName>
        <ecNumber evidence="2">2.3.2.27</ecNumber>
    </recommendedName>
</protein>
<reference evidence="12" key="1">
    <citation type="submission" date="2025-08" db="UniProtKB">
        <authorList>
            <consortium name="Ensembl"/>
        </authorList>
    </citation>
    <scope>IDENTIFICATION</scope>
</reference>
<reference evidence="12" key="2">
    <citation type="submission" date="2025-09" db="UniProtKB">
        <authorList>
            <consortium name="Ensembl"/>
        </authorList>
    </citation>
    <scope>IDENTIFICATION</scope>
</reference>
<keyword evidence="5 9" id="KW-0863">Zinc-finger</keyword>
<feature type="region of interest" description="Disordered" evidence="10">
    <location>
        <begin position="1"/>
        <end position="32"/>
    </location>
</feature>
<dbReference type="Proteomes" id="UP000694420">
    <property type="component" value="Unplaced"/>
</dbReference>
<keyword evidence="3" id="KW-0808">Transferase</keyword>
<evidence type="ECO:0000256" key="9">
    <source>
        <dbReference type="PROSITE-ProRule" id="PRU00175"/>
    </source>
</evidence>
<keyword evidence="13" id="KW-1185">Reference proteome</keyword>
<accession>A0A8C6ZJ69</accession>
<evidence type="ECO:0000256" key="3">
    <source>
        <dbReference type="ARBA" id="ARBA00022679"/>
    </source>
</evidence>
<dbReference type="PANTHER" id="PTHR46077:SF1">
    <property type="entry name" value="TOP1 BINDING ARGININE_SERINE RICH PROTEIN, E3 UBIQUITIN LIGASE"/>
    <property type="match status" value="1"/>
</dbReference>